<keyword evidence="2" id="KW-0472">Membrane</keyword>
<keyword evidence="5" id="KW-1185">Reference proteome</keyword>
<name>A0A1H9DK20_9FLAO</name>
<dbReference type="InterPro" id="IPR011990">
    <property type="entry name" value="TPR-like_helical_dom_sf"/>
</dbReference>
<dbReference type="STRING" id="1299341.SAMN05444005_10788"/>
<dbReference type="InterPro" id="IPR018060">
    <property type="entry name" value="HTH_AraC"/>
</dbReference>
<dbReference type="OrthoDB" id="5295174at2"/>
<feature type="transmembrane region" description="Helical" evidence="2">
    <location>
        <begin position="385"/>
        <end position="405"/>
    </location>
</feature>
<dbReference type="GO" id="GO:0043565">
    <property type="term" value="F:sequence-specific DNA binding"/>
    <property type="evidence" value="ECO:0007669"/>
    <property type="project" value="InterPro"/>
</dbReference>
<evidence type="ECO:0000313" key="4">
    <source>
        <dbReference type="EMBL" id="SEQ13804.1"/>
    </source>
</evidence>
<dbReference type="InterPro" id="IPR019734">
    <property type="entry name" value="TPR_rpt"/>
</dbReference>
<keyword evidence="2" id="KW-0812">Transmembrane</keyword>
<sequence length="563" mass="66787">MIFKKIYFIFLVFLSVNFMFAYSQNEINKMSFLDISKRFFESQDNLKGQLYYAGLYLKKAKKENKNIEKAVAYDFFSMAFLEYDLEKANYYSDLAISNSLKNPDAFYPMNAYWNKAVILSKQKKFNEAIIYYSKAENLAKKYNSDFYFAIKLNIGIIKSENLGEVNEAINIYKQCYNFYNKKENVDYYNDFRRRTMFSLADAYKSLKQNDSASYYNKMGYVNSKKYKDDFHLSLFVLNEGANLINKGNYKSALDSLNKVYFKIINNKKFKNNIIPIYFYFGKAYEGLNNYNKALENFIKVDSIFNLTKEITPEFVDGYHFIINYYKKTKNTDKQLYYINKLMEINNSFQKNYKELMKKLHNDYDIPGVVMEKESIINSLNKDRYFNYYLIAILFALFFLSLYFIYKQKKIHEIRFNKVIVETQKNKNESLKSKVVLRNKTNGYEISPEIVSEILQKLNNFEKEKKYINSIISIHTLAQDLNTNSKYLSSIINNNLNKSFTNYINDLRIDNIINELKVNKKLRKYNVKSIAEEAGFNTAESFSKAFFKRTGIKPAYFVKKLSEF</sequence>
<keyword evidence="2" id="KW-1133">Transmembrane helix</keyword>
<dbReference type="PANTHER" id="PTHR43280">
    <property type="entry name" value="ARAC-FAMILY TRANSCRIPTIONAL REGULATOR"/>
    <property type="match status" value="1"/>
</dbReference>
<dbReference type="Gene3D" id="1.10.10.60">
    <property type="entry name" value="Homeodomain-like"/>
    <property type="match status" value="2"/>
</dbReference>
<dbReference type="Pfam" id="PF12833">
    <property type="entry name" value="HTH_18"/>
    <property type="match status" value="1"/>
</dbReference>
<keyword evidence="1" id="KW-0238">DNA-binding</keyword>
<accession>A0A1H9DK20</accession>
<dbReference type="PROSITE" id="PS01124">
    <property type="entry name" value="HTH_ARAC_FAMILY_2"/>
    <property type="match status" value="1"/>
</dbReference>
<dbReference type="GO" id="GO:0003700">
    <property type="term" value="F:DNA-binding transcription factor activity"/>
    <property type="evidence" value="ECO:0007669"/>
    <property type="project" value="InterPro"/>
</dbReference>
<dbReference type="SMART" id="SM00342">
    <property type="entry name" value="HTH_ARAC"/>
    <property type="match status" value="1"/>
</dbReference>
<dbReference type="Gene3D" id="1.25.40.10">
    <property type="entry name" value="Tetratricopeptide repeat domain"/>
    <property type="match status" value="2"/>
</dbReference>
<dbReference type="EMBL" id="FOEI01000007">
    <property type="protein sequence ID" value="SEQ13804.1"/>
    <property type="molecule type" value="Genomic_DNA"/>
</dbReference>
<reference evidence="4 5" key="1">
    <citation type="submission" date="2016-10" db="EMBL/GenBank/DDBJ databases">
        <authorList>
            <person name="de Groot N.N."/>
        </authorList>
    </citation>
    <scope>NUCLEOTIDE SEQUENCE [LARGE SCALE GENOMIC DNA]</scope>
    <source>
        <strain evidence="4 5">DSM 27078</strain>
    </source>
</reference>
<evidence type="ECO:0000259" key="3">
    <source>
        <dbReference type="PROSITE" id="PS01124"/>
    </source>
</evidence>
<evidence type="ECO:0000256" key="1">
    <source>
        <dbReference type="ARBA" id="ARBA00023125"/>
    </source>
</evidence>
<feature type="domain" description="HTH araC/xylS-type" evidence="3">
    <location>
        <begin position="451"/>
        <end position="559"/>
    </location>
</feature>
<dbReference type="Pfam" id="PF13181">
    <property type="entry name" value="TPR_8"/>
    <property type="match status" value="1"/>
</dbReference>
<dbReference type="SMART" id="SM00028">
    <property type="entry name" value="TPR"/>
    <property type="match status" value="3"/>
</dbReference>
<dbReference type="SUPFAM" id="SSF48452">
    <property type="entry name" value="TPR-like"/>
    <property type="match status" value="2"/>
</dbReference>
<organism evidence="4 5">
    <name type="scientific">Flavobacterium urocaniciphilum</name>
    <dbReference type="NCBI Taxonomy" id="1299341"/>
    <lineage>
        <taxon>Bacteria</taxon>
        <taxon>Pseudomonadati</taxon>
        <taxon>Bacteroidota</taxon>
        <taxon>Flavobacteriia</taxon>
        <taxon>Flavobacteriales</taxon>
        <taxon>Flavobacteriaceae</taxon>
        <taxon>Flavobacterium</taxon>
    </lineage>
</organism>
<evidence type="ECO:0000256" key="2">
    <source>
        <dbReference type="SAM" id="Phobius"/>
    </source>
</evidence>
<proteinExistence type="predicted"/>
<dbReference type="PANTHER" id="PTHR43280:SF29">
    <property type="entry name" value="ARAC-FAMILY TRANSCRIPTIONAL REGULATOR"/>
    <property type="match status" value="1"/>
</dbReference>
<gene>
    <name evidence="4" type="ORF">SAMN05444005_10788</name>
</gene>
<dbReference type="AlphaFoldDB" id="A0A1H9DK20"/>
<protein>
    <submittedName>
        <fullName evidence="4">Tetratricopeptide repeat-containing protein</fullName>
    </submittedName>
</protein>
<dbReference type="Proteomes" id="UP000198648">
    <property type="component" value="Unassembled WGS sequence"/>
</dbReference>
<evidence type="ECO:0000313" key="5">
    <source>
        <dbReference type="Proteomes" id="UP000198648"/>
    </source>
</evidence>